<evidence type="ECO:0000259" key="4">
    <source>
        <dbReference type="PROSITE" id="PS50202"/>
    </source>
</evidence>
<dbReference type="InterPro" id="IPR016763">
    <property type="entry name" value="VAP"/>
</dbReference>
<dbReference type="InterPro" id="IPR008962">
    <property type="entry name" value="PapD-like_sf"/>
</dbReference>
<dbReference type="FunCoup" id="A0A200Q1M3">
    <property type="interactions" value="2214"/>
</dbReference>
<dbReference type="Pfam" id="PF00635">
    <property type="entry name" value="Motile_Sperm"/>
    <property type="match status" value="1"/>
</dbReference>
<evidence type="ECO:0000313" key="6">
    <source>
        <dbReference type="Proteomes" id="UP000195402"/>
    </source>
</evidence>
<dbReference type="InterPro" id="IPR013783">
    <property type="entry name" value="Ig-like_fold"/>
</dbReference>
<keyword evidence="3" id="KW-0812">Transmembrane</keyword>
<keyword evidence="6" id="KW-1185">Reference proteome</keyword>
<proteinExistence type="inferred from homology"/>
<feature type="coiled-coil region" evidence="2">
    <location>
        <begin position="291"/>
        <end position="325"/>
    </location>
</feature>
<gene>
    <name evidence="5" type="ORF">BVC80_1395g86</name>
</gene>
<comment type="similarity">
    <text evidence="1">Belongs to the VAMP-associated protein (VAP) (TC 9.B.17) family.</text>
</comment>
<dbReference type="GO" id="GO:0061817">
    <property type="term" value="P:endoplasmic reticulum-plasma membrane tethering"/>
    <property type="evidence" value="ECO:0007669"/>
    <property type="project" value="TreeGrafter"/>
</dbReference>
<comment type="caution">
    <text evidence="5">The sequence shown here is derived from an EMBL/GenBank/DDBJ whole genome shotgun (WGS) entry which is preliminary data.</text>
</comment>
<dbReference type="InterPro" id="IPR000535">
    <property type="entry name" value="MSP_dom"/>
</dbReference>
<evidence type="ECO:0000256" key="3">
    <source>
        <dbReference type="SAM" id="Phobius"/>
    </source>
</evidence>
<dbReference type="PROSITE" id="PS50202">
    <property type="entry name" value="MSP"/>
    <property type="match status" value="1"/>
</dbReference>
<dbReference type="STRING" id="56857.A0A200Q1M3"/>
<dbReference type="PANTHER" id="PTHR10809">
    <property type="entry name" value="VESICLE-ASSOCIATED MEMBRANE PROTEIN-ASSOCIATED PROTEIN"/>
    <property type="match status" value="1"/>
</dbReference>
<feature type="transmembrane region" description="Helical" evidence="3">
    <location>
        <begin position="354"/>
        <end position="373"/>
    </location>
</feature>
<keyword evidence="3" id="KW-0472">Membrane</keyword>
<sequence length="377" mass="42384">MGPELLEIQPHELKFTFELKKQSTCSVHLVNNLDQFVAFKVKTTSPKRYCVRPNVGVVPPRSTCDFTVTMQAQRAAPPDMQSKDKFLVQSTIVPFGTTEEEITPSMFAKDNGKYIEENKLRVVLISPPHSPVLLPINGTPKQEPAYEAPVLKDQVLSGEENLLPPNTVANDMEDLKPAKDVQELKVAKDVQESKLAKDVQELKVAKDVQELKVAKDVQESKLAKYVQELKLAEDVQDLKLAKDVQELKLADDVQELKQAEDVQDLKLAKNVQDSKLAKDEEELRLAKDVEKLQLTKDIEKLKSNINELESKLSEAESTITRLRVERSTIIGEKQTLSQELAMLTMKNGVRKVQVGFPFLFVCMVVLVSLVLGYQLHS</sequence>
<dbReference type="AlphaFoldDB" id="A0A200Q1M3"/>
<evidence type="ECO:0000256" key="1">
    <source>
        <dbReference type="ARBA" id="ARBA00008932"/>
    </source>
</evidence>
<dbReference type="FunFam" id="2.60.40.10:FF:000813">
    <property type="entry name" value="Vesicle-associated protein 1-1"/>
    <property type="match status" value="1"/>
</dbReference>
<dbReference type="GO" id="GO:0090158">
    <property type="term" value="P:endoplasmic reticulum membrane organization"/>
    <property type="evidence" value="ECO:0007669"/>
    <property type="project" value="TreeGrafter"/>
</dbReference>
<dbReference type="Proteomes" id="UP000195402">
    <property type="component" value="Unassembled WGS sequence"/>
</dbReference>
<dbReference type="GO" id="GO:0005789">
    <property type="term" value="C:endoplasmic reticulum membrane"/>
    <property type="evidence" value="ECO:0007669"/>
    <property type="project" value="InterPro"/>
</dbReference>
<keyword evidence="2" id="KW-0175">Coiled coil</keyword>
<dbReference type="EMBL" id="MVGT01003318">
    <property type="protein sequence ID" value="OVA04369.1"/>
    <property type="molecule type" value="Genomic_DNA"/>
</dbReference>
<evidence type="ECO:0000313" key="5">
    <source>
        <dbReference type="EMBL" id="OVA04369.1"/>
    </source>
</evidence>
<keyword evidence="3" id="KW-1133">Transmembrane helix</keyword>
<dbReference type="InParanoid" id="A0A200Q1M3"/>
<dbReference type="OrthoDB" id="264603at2759"/>
<dbReference type="SUPFAM" id="SSF49354">
    <property type="entry name" value="PapD-like"/>
    <property type="match status" value="1"/>
</dbReference>
<dbReference type="Gene3D" id="2.60.40.10">
    <property type="entry name" value="Immunoglobulins"/>
    <property type="match status" value="1"/>
</dbReference>
<organism evidence="5 6">
    <name type="scientific">Macleaya cordata</name>
    <name type="common">Five-seeded plume-poppy</name>
    <name type="synonym">Bocconia cordata</name>
    <dbReference type="NCBI Taxonomy" id="56857"/>
    <lineage>
        <taxon>Eukaryota</taxon>
        <taxon>Viridiplantae</taxon>
        <taxon>Streptophyta</taxon>
        <taxon>Embryophyta</taxon>
        <taxon>Tracheophyta</taxon>
        <taxon>Spermatophyta</taxon>
        <taxon>Magnoliopsida</taxon>
        <taxon>Ranunculales</taxon>
        <taxon>Papaveraceae</taxon>
        <taxon>Papaveroideae</taxon>
        <taxon>Macleaya</taxon>
    </lineage>
</organism>
<dbReference type="OMA" id="YIEECKL"/>
<feature type="domain" description="MSP" evidence="4">
    <location>
        <begin position="5"/>
        <end position="125"/>
    </location>
</feature>
<name>A0A200Q1M3_MACCD</name>
<accession>A0A200Q1M3</accession>
<evidence type="ECO:0000256" key="2">
    <source>
        <dbReference type="SAM" id="Coils"/>
    </source>
</evidence>
<dbReference type="PANTHER" id="PTHR10809:SF148">
    <property type="entry name" value="OS01G0936800 PROTEIN"/>
    <property type="match status" value="1"/>
</dbReference>
<protein>
    <submittedName>
        <fullName evidence="5">MSP domain</fullName>
    </submittedName>
</protein>
<reference evidence="5 6" key="1">
    <citation type="journal article" date="2017" name="Mol. Plant">
        <title>The Genome of Medicinal Plant Macleaya cordata Provides New Insights into Benzylisoquinoline Alkaloids Metabolism.</title>
        <authorList>
            <person name="Liu X."/>
            <person name="Liu Y."/>
            <person name="Huang P."/>
            <person name="Ma Y."/>
            <person name="Qing Z."/>
            <person name="Tang Q."/>
            <person name="Cao H."/>
            <person name="Cheng P."/>
            <person name="Zheng Y."/>
            <person name="Yuan Z."/>
            <person name="Zhou Y."/>
            <person name="Liu J."/>
            <person name="Tang Z."/>
            <person name="Zhuo Y."/>
            <person name="Zhang Y."/>
            <person name="Yu L."/>
            <person name="Huang J."/>
            <person name="Yang P."/>
            <person name="Peng Q."/>
            <person name="Zhang J."/>
            <person name="Jiang W."/>
            <person name="Zhang Z."/>
            <person name="Lin K."/>
            <person name="Ro D.K."/>
            <person name="Chen X."/>
            <person name="Xiong X."/>
            <person name="Shang Y."/>
            <person name="Huang S."/>
            <person name="Zeng J."/>
        </authorList>
    </citation>
    <scope>NUCLEOTIDE SEQUENCE [LARGE SCALE GENOMIC DNA]</scope>
    <source>
        <strain evidence="6">cv. BLH2017</strain>
        <tissue evidence="5">Root</tissue>
    </source>
</reference>
<dbReference type="GO" id="GO:0005886">
    <property type="term" value="C:plasma membrane"/>
    <property type="evidence" value="ECO:0007669"/>
    <property type="project" value="TreeGrafter"/>
</dbReference>